<evidence type="ECO:0000256" key="1">
    <source>
        <dbReference type="SAM" id="SignalP"/>
    </source>
</evidence>
<dbReference type="Pfam" id="PF13578">
    <property type="entry name" value="Methyltransf_24"/>
    <property type="match status" value="1"/>
</dbReference>
<proteinExistence type="predicted"/>
<feature type="signal peptide" evidence="1">
    <location>
        <begin position="1"/>
        <end position="17"/>
    </location>
</feature>
<dbReference type="EMBL" id="GL833162">
    <property type="protein sequence ID" value="EGB03768.1"/>
    <property type="molecule type" value="Genomic_DNA"/>
</dbReference>
<dbReference type="KEGG" id="aaf:AURANDRAFT_67749"/>
<reference evidence="2 3" key="1">
    <citation type="journal article" date="2011" name="Proc. Natl. Acad. Sci. U.S.A.">
        <title>Niche of harmful alga Aureococcus anophagefferens revealed through ecogenomics.</title>
        <authorList>
            <person name="Gobler C.J."/>
            <person name="Berry D.L."/>
            <person name="Dyhrman S.T."/>
            <person name="Wilhelm S.W."/>
            <person name="Salamov A."/>
            <person name="Lobanov A.V."/>
            <person name="Zhang Y."/>
            <person name="Collier J.L."/>
            <person name="Wurch L.L."/>
            <person name="Kustka A.B."/>
            <person name="Dill B.D."/>
            <person name="Shah M."/>
            <person name="VerBerkmoes N.C."/>
            <person name="Kuo A."/>
            <person name="Terry A."/>
            <person name="Pangilinan J."/>
            <person name="Lindquist E.A."/>
            <person name="Lucas S."/>
            <person name="Paulsen I.T."/>
            <person name="Hattenrath-Lehmann T.K."/>
            <person name="Talmage S.C."/>
            <person name="Walker E.A."/>
            <person name="Koch F."/>
            <person name="Burson A.M."/>
            <person name="Marcoval M.A."/>
            <person name="Tang Y.Z."/>
            <person name="Lecleir G.R."/>
            <person name="Coyne K.J."/>
            <person name="Berg G.M."/>
            <person name="Bertrand E.M."/>
            <person name="Saito M.A."/>
            <person name="Gladyshev V.N."/>
            <person name="Grigoriev I.V."/>
        </authorList>
    </citation>
    <scope>NUCLEOTIDE SEQUENCE [LARGE SCALE GENOMIC DNA]</scope>
    <source>
        <strain evidence="3">CCMP 1984</strain>
    </source>
</reference>
<dbReference type="InParanoid" id="F0YM99"/>
<dbReference type="GeneID" id="20226417"/>
<protein>
    <recommendedName>
        <fullName evidence="4">Methyltransferase domain-containing protein</fullName>
    </recommendedName>
</protein>
<dbReference type="OrthoDB" id="2014201at2759"/>
<dbReference type="RefSeq" id="XP_009041553.1">
    <property type="nucleotide sequence ID" value="XM_009043305.1"/>
</dbReference>
<name>F0YM99_AURAN</name>
<feature type="chain" id="PRO_5003261165" description="Methyltransferase domain-containing protein" evidence="1">
    <location>
        <begin position="18"/>
        <end position="344"/>
    </location>
</feature>
<dbReference type="InterPro" id="IPR029063">
    <property type="entry name" value="SAM-dependent_MTases_sf"/>
</dbReference>
<keyword evidence="3" id="KW-1185">Reference proteome</keyword>
<dbReference type="SUPFAM" id="SSF53335">
    <property type="entry name" value="S-adenosyl-L-methionine-dependent methyltransferases"/>
    <property type="match status" value="1"/>
</dbReference>
<keyword evidence="1" id="KW-0732">Signal</keyword>
<evidence type="ECO:0000313" key="2">
    <source>
        <dbReference type="EMBL" id="EGB03768.1"/>
    </source>
</evidence>
<sequence>MALRMWAWALVAARAAAIKHTFDFTDSFIDDHRAGSQTSTFNFSDFRLQTRAQPRGARLKASSTRAEGTYCPRGIQNFSCPAADRLCDVQAEAQNFCEGACQQLGANAQRCALSVWRDHAEQEFLVTLNDPRHTCAFPDELDRTNHWFEEARAGAEGGRRLDARYLLAHADSSLVTVDVWPDAATAARFLKNVRASANARKVDVRKGDSALRVAELLLAGREFDFIYVDGSHRATDVLLDVSLAWRLLRSDGRGVMLLDDYARGEPAPPSGPLSLDEGADTGDARCARRVRDAGELSMTEAIDAVLSSAPGGAEVLYCGYLRAQATRARPHKTRPLGQPHVTAL</sequence>
<gene>
    <name evidence="2" type="ORF">AURANDRAFT_67749</name>
</gene>
<dbReference type="Proteomes" id="UP000002729">
    <property type="component" value="Unassembled WGS sequence"/>
</dbReference>
<accession>F0YM99</accession>
<evidence type="ECO:0008006" key="4">
    <source>
        <dbReference type="Google" id="ProtNLM"/>
    </source>
</evidence>
<dbReference type="Gene3D" id="3.40.50.150">
    <property type="entry name" value="Vaccinia Virus protein VP39"/>
    <property type="match status" value="1"/>
</dbReference>
<dbReference type="AlphaFoldDB" id="F0YM99"/>
<organism evidence="3">
    <name type="scientific">Aureococcus anophagefferens</name>
    <name type="common">Harmful bloom alga</name>
    <dbReference type="NCBI Taxonomy" id="44056"/>
    <lineage>
        <taxon>Eukaryota</taxon>
        <taxon>Sar</taxon>
        <taxon>Stramenopiles</taxon>
        <taxon>Ochrophyta</taxon>
        <taxon>Pelagophyceae</taxon>
        <taxon>Pelagomonadales</taxon>
        <taxon>Pelagomonadaceae</taxon>
        <taxon>Aureococcus</taxon>
    </lineage>
</organism>
<evidence type="ECO:0000313" key="3">
    <source>
        <dbReference type="Proteomes" id="UP000002729"/>
    </source>
</evidence>
<dbReference type="CDD" id="cd02440">
    <property type="entry name" value="AdoMet_MTases"/>
    <property type="match status" value="1"/>
</dbReference>